<keyword evidence="2" id="KW-1185">Reference proteome</keyword>
<comment type="caution">
    <text evidence="1">The sequence shown here is derived from an EMBL/GenBank/DDBJ whole genome shotgun (WGS) entry which is preliminary data.</text>
</comment>
<dbReference type="OrthoDB" id="5148437at2"/>
<sequence>MTRHDPVRRPGLVTEALRHRGLVSPEAEEAYVRDVLTGGRATGAPRTDAERFAADDELVGAGPEEQEDFVYGRAASPDA</sequence>
<accession>A0A3N2BDD2</accession>
<dbReference type="RefSeq" id="WP_123303702.1">
    <property type="nucleotide sequence ID" value="NZ_RKHK01000001.1"/>
</dbReference>
<gene>
    <name evidence="1" type="ORF">EDD31_1634</name>
</gene>
<name>A0A3N2BDD2_9MICO</name>
<reference evidence="1 2" key="1">
    <citation type="submission" date="2018-11" db="EMBL/GenBank/DDBJ databases">
        <title>Sequencing the genomes of 1000 actinobacteria strains.</title>
        <authorList>
            <person name="Klenk H.-P."/>
        </authorList>
    </citation>
    <scope>NUCLEOTIDE SEQUENCE [LARGE SCALE GENOMIC DNA]</scope>
    <source>
        <strain evidence="1 2">DSM 11294</strain>
    </source>
</reference>
<evidence type="ECO:0000313" key="1">
    <source>
        <dbReference type="EMBL" id="ROR73259.1"/>
    </source>
</evidence>
<protein>
    <submittedName>
        <fullName evidence="1">Uncharacterized protein</fullName>
    </submittedName>
</protein>
<evidence type="ECO:0000313" key="2">
    <source>
        <dbReference type="Proteomes" id="UP000280668"/>
    </source>
</evidence>
<proteinExistence type="predicted"/>
<dbReference type="Proteomes" id="UP000280668">
    <property type="component" value="Unassembled WGS sequence"/>
</dbReference>
<organism evidence="1 2">
    <name type="scientific">Bogoriella caseilytica</name>
    <dbReference type="NCBI Taxonomy" id="56055"/>
    <lineage>
        <taxon>Bacteria</taxon>
        <taxon>Bacillati</taxon>
        <taxon>Actinomycetota</taxon>
        <taxon>Actinomycetes</taxon>
        <taxon>Micrococcales</taxon>
        <taxon>Bogoriellaceae</taxon>
        <taxon>Bogoriella</taxon>
    </lineage>
</organism>
<dbReference type="AlphaFoldDB" id="A0A3N2BDD2"/>
<dbReference type="EMBL" id="RKHK01000001">
    <property type="protein sequence ID" value="ROR73259.1"/>
    <property type="molecule type" value="Genomic_DNA"/>
</dbReference>